<gene>
    <name evidence="1" type="ORF">DHETER_LOCUS6273</name>
</gene>
<organism evidence="1 2">
    <name type="scientific">Dentiscutata heterogama</name>
    <dbReference type="NCBI Taxonomy" id="1316150"/>
    <lineage>
        <taxon>Eukaryota</taxon>
        <taxon>Fungi</taxon>
        <taxon>Fungi incertae sedis</taxon>
        <taxon>Mucoromycota</taxon>
        <taxon>Glomeromycotina</taxon>
        <taxon>Glomeromycetes</taxon>
        <taxon>Diversisporales</taxon>
        <taxon>Gigasporaceae</taxon>
        <taxon>Dentiscutata</taxon>
    </lineage>
</organism>
<reference evidence="1" key="1">
    <citation type="submission" date="2021-06" db="EMBL/GenBank/DDBJ databases">
        <authorList>
            <person name="Kallberg Y."/>
            <person name="Tangrot J."/>
            <person name="Rosling A."/>
        </authorList>
    </citation>
    <scope>NUCLEOTIDE SEQUENCE</scope>
    <source>
        <strain evidence="1">IL203A</strain>
    </source>
</reference>
<comment type="caution">
    <text evidence="1">The sequence shown here is derived from an EMBL/GenBank/DDBJ whole genome shotgun (WGS) entry which is preliminary data.</text>
</comment>
<protein>
    <submittedName>
        <fullName evidence="1">9125_t:CDS:1</fullName>
    </submittedName>
</protein>
<accession>A0ACA9M916</accession>
<dbReference type="EMBL" id="CAJVPU010007719">
    <property type="protein sequence ID" value="CAG8576134.1"/>
    <property type="molecule type" value="Genomic_DNA"/>
</dbReference>
<evidence type="ECO:0000313" key="2">
    <source>
        <dbReference type="Proteomes" id="UP000789702"/>
    </source>
</evidence>
<feature type="non-terminal residue" evidence="1">
    <location>
        <position position="1"/>
    </location>
</feature>
<name>A0ACA9M916_9GLOM</name>
<proteinExistence type="predicted"/>
<keyword evidence="2" id="KW-1185">Reference proteome</keyword>
<evidence type="ECO:0000313" key="1">
    <source>
        <dbReference type="EMBL" id="CAG8576134.1"/>
    </source>
</evidence>
<dbReference type="Proteomes" id="UP000789702">
    <property type="component" value="Unassembled WGS sequence"/>
</dbReference>
<sequence>KKRSRQSEMANRTLVIEGLPKDVTKKKIYKRARKFGDVEDTIFPIEEGKNIAHITFKTEKDAAEGLKRLDGHVFHGSKMNAKLLAEKKASVDKKCRLIVRNIPWEYQEPELLKIFSVHGEVVEVNLPRKHSNGPLRGFAYIQYKKVEEAERAINAMNETIHHGRTIAVDWSLPKDKYLEAMKSQQDKQDYEQKNNDYYIDSCTERSEEEPEELSENETDESEHHNSDSYENSLMDIDESEIDSIEDSNKNKNSVKNKNCALSEDAVLFIRNVSFEATEDELSDIFRPFGPLRYCVITKDDTTGRSRGTGFVCFVYKKHADACLEEAKSVNHIGSGPTERPESSTNEKKRKGIIYKSVLTADPSDSQALKFTLHGRVLSIVKAVDRDEAHRLTEENKNKKQKEDRRNTYLIKEGVVFPNTPDAALLTPSEVAKRATSFSNRKNLLAKNPNLFISKTRLSLRNLPLSVDEKKLKNLGKESIKKFKEEVKNGKKADLTKTEKSEGWDKLVHIKQAKIVRSKDRIDSTMQKLRSKGYGFLEYTQHSHALAALRYLNNNPDIFGEKRRLVVEFAIENSIILKKRTGLSKNRDSNIRCNKVDDNNSNGIEVTKSNGNSHSEKIFRDESNNNLKRKVEMVKSEDQTKKKVKTFHKKSQSRVNKKSKI</sequence>